<proteinExistence type="predicted"/>
<evidence type="ECO:0000256" key="2">
    <source>
        <dbReference type="ARBA" id="ARBA00023125"/>
    </source>
</evidence>
<dbReference type="Pfam" id="PF00392">
    <property type="entry name" value="GntR"/>
    <property type="match status" value="1"/>
</dbReference>
<keyword evidence="3" id="KW-0804">Transcription</keyword>
<dbReference type="Proteomes" id="UP000265419">
    <property type="component" value="Unassembled WGS sequence"/>
</dbReference>
<dbReference type="EMBL" id="QQXK01000023">
    <property type="protein sequence ID" value="RII41665.1"/>
    <property type="molecule type" value="Genomic_DNA"/>
</dbReference>
<dbReference type="SMART" id="SM00345">
    <property type="entry name" value="HTH_GNTR"/>
    <property type="match status" value="1"/>
</dbReference>
<protein>
    <submittedName>
        <fullName evidence="5">GntR family transcriptional regulator</fullName>
    </submittedName>
</protein>
<sequence length="122" mass="12571">MITIDPHGPQSPSVQLQAQLASAIRAGELPAGARLPSVRHLAVDLGLSNGTVAKVYKALEQGGWVQTRRGGGTTVSEGLAVAPSLTAEVEALVHAARRSGVGLDEVVALVASSWRRTGGEEK</sequence>
<dbReference type="CDD" id="cd07377">
    <property type="entry name" value="WHTH_GntR"/>
    <property type="match status" value="1"/>
</dbReference>
<evidence type="ECO:0000256" key="3">
    <source>
        <dbReference type="ARBA" id="ARBA00023163"/>
    </source>
</evidence>
<dbReference type="GO" id="GO:0003677">
    <property type="term" value="F:DNA binding"/>
    <property type="evidence" value="ECO:0007669"/>
    <property type="project" value="UniProtKB-KW"/>
</dbReference>
<dbReference type="PROSITE" id="PS50949">
    <property type="entry name" value="HTH_GNTR"/>
    <property type="match status" value="1"/>
</dbReference>
<evidence type="ECO:0000313" key="5">
    <source>
        <dbReference type="EMBL" id="RII41665.1"/>
    </source>
</evidence>
<dbReference type="AlphaFoldDB" id="A0A399J7Y7"/>
<keyword evidence="1" id="KW-0805">Transcription regulation</keyword>
<dbReference type="Gene3D" id="1.10.10.10">
    <property type="entry name" value="Winged helix-like DNA-binding domain superfamily/Winged helix DNA-binding domain"/>
    <property type="match status" value="1"/>
</dbReference>
<keyword evidence="6" id="KW-1185">Reference proteome</keyword>
<dbReference type="GO" id="GO:0003700">
    <property type="term" value="F:DNA-binding transcription factor activity"/>
    <property type="evidence" value="ECO:0007669"/>
    <property type="project" value="InterPro"/>
</dbReference>
<organism evidence="5 6">
    <name type="scientific">Galactobacter valiniphilus</name>
    <dbReference type="NCBI Taxonomy" id="2676122"/>
    <lineage>
        <taxon>Bacteria</taxon>
        <taxon>Bacillati</taxon>
        <taxon>Actinomycetota</taxon>
        <taxon>Actinomycetes</taxon>
        <taxon>Micrococcales</taxon>
        <taxon>Micrococcaceae</taxon>
        <taxon>Galactobacter</taxon>
    </lineage>
</organism>
<evidence type="ECO:0000259" key="4">
    <source>
        <dbReference type="PROSITE" id="PS50949"/>
    </source>
</evidence>
<keyword evidence="2" id="KW-0238">DNA-binding</keyword>
<evidence type="ECO:0000313" key="6">
    <source>
        <dbReference type="Proteomes" id="UP000265419"/>
    </source>
</evidence>
<feature type="domain" description="HTH gntR-type" evidence="4">
    <location>
        <begin position="10"/>
        <end position="78"/>
    </location>
</feature>
<dbReference type="InterPro" id="IPR000524">
    <property type="entry name" value="Tscrpt_reg_HTH_GntR"/>
</dbReference>
<comment type="caution">
    <text evidence="5">The sequence shown here is derived from an EMBL/GenBank/DDBJ whole genome shotgun (WGS) entry which is preliminary data.</text>
</comment>
<dbReference type="SUPFAM" id="SSF46785">
    <property type="entry name" value="Winged helix' DNA-binding domain"/>
    <property type="match status" value="1"/>
</dbReference>
<accession>A0A399J7Y7</accession>
<evidence type="ECO:0000256" key="1">
    <source>
        <dbReference type="ARBA" id="ARBA00023015"/>
    </source>
</evidence>
<name>A0A399J7Y7_9MICC</name>
<dbReference type="RefSeq" id="WP_119425260.1">
    <property type="nucleotide sequence ID" value="NZ_QQXK01000023.1"/>
</dbReference>
<dbReference type="PANTHER" id="PTHR38445">
    <property type="entry name" value="HTH-TYPE TRANSCRIPTIONAL REPRESSOR YTRA"/>
    <property type="match status" value="1"/>
</dbReference>
<dbReference type="PANTHER" id="PTHR38445:SF7">
    <property type="entry name" value="GNTR-FAMILY TRANSCRIPTIONAL REGULATOR"/>
    <property type="match status" value="1"/>
</dbReference>
<reference evidence="5 6" key="1">
    <citation type="submission" date="2018-07" db="EMBL/GenBank/DDBJ databases">
        <title>Arthrobacter sp. nov., isolated from raw cow's milk with high bacterial count.</title>
        <authorList>
            <person name="Hahne J."/>
            <person name="Isele D."/>
            <person name="Lipski A."/>
        </authorList>
    </citation>
    <scope>NUCLEOTIDE SEQUENCE [LARGE SCALE GENOMIC DNA]</scope>
    <source>
        <strain evidence="5 6">JZ R-35</strain>
    </source>
</reference>
<gene>
    <name evidence="5" type="ORF">DWB68_11440</name>
</gene>
<dbReference type="InterPro" id="IPR036390">
    <property type="entry name" value="WH_DNA-bd_sf"/>
</dbReference>
<dbReference type="InterPro" id="IPR036388">
    <property type="entry name" value="WH-like_DNA-bd_sf"/>
</dbReference>